<dbReference type="PROSITE" id="PS50835">
    <property type="entry name" value="IG_LIKE"/>
    <property type="match status" value="1"/>
</dbReference>
<feature type="chain" id="PRO_5044575303" description="Netrin receptor UNC5" evidence="10">
    <location>
        <begin position="40"/>
        <end position="597"/>
    </location>
</feature>
<keyword evidence="3 9" id="KW-0217">Developmental protein</keyword>
<evidence type="ECO:0000256" key="9">
    <source>
        <dbReference type="RuleBase" id="RU367033"/>
    </source>
</evidence>
<dbReference type="Proteomes" id="UP000001595">
    <property type="component" value="Chromosome 4"/>
</dbReference>
<evidence type="ECO:0000256" key="1">
    <source>
        <dbReference type="ARBA" id="ARBA00004479"/>
    </source>
</evidence>
<keyword evidence="15" id="KW-1185">Reference proteome</keyword>
<dbReference type="PANTHER" id="PTHR12582">
    <property type="entry name" value="NETRIN RECEPTOR UNC5"/>
    <property type="match status" value="1"/>
</dbReference>
<sequence length="597" mass="66065">MRKGLRATAARCGLGLGYLLQMLVLPALALLSASGTGSAAQDDDFFHELPETFPSDPPEPLPHFLIEPEEAYIVKNKPVNLYCKASPATQIYFKCNSEWVHQKDHIVDERVDETSGLIVREVSIEISRQQVEELFGPEDYWCQCVAWSSAGTTKSRKAYVRIAYLRKTFEQEPLGKEVSLEQEVLLQCRPPEGIPVAEVEWLKNEDIIDPVEDRNFYITIDHNLIIKQARLSDTANYTCVAKNIVAKRKSTTATVIVYVNGGWSSWTEWSVCNSRCGRGYQKRTRTCTNPAPLNGGAFCEGQSVQKIACTTLCPVDGRWTPWSKWSTCGTECTHWRRRECTAPAPKNGGKDCDGLVLQSKNCTDGLCMQSFIYPISTEQRTQNEYGFSSAPDSDDVALYVGIVIAVIVCLAISVVVALFVYRKNHRDFESDIIDSSALNGGFQPVNIKAARQDLLAVPPDLTSAAAMYRGPVYALHDVSDKIPMTNSPILDPLPNLKIKVYNTSGAVTPQDDLSEFTSKLSPQMTQSLLENEALSLKNQSLARQTDPSCTAFGSFNSLGGHLIVPNSGVSLLIPAGAIPQGRVYEMYVTVHRKETMR</sequence>
<dbReference type="GO" id="GO:0005886">
    <property type="term" value="C:plasma membrane"/>
    <property type="evidence" value="ECO:0007669"/>
    <property type="project" value="UniProtKB-SubCell"/>
</dbReference>
<dbReference type="Gene3D" id="2.20.100.10">
    <property type="entry name" value="Thrombospondin type-1 (TSP1) repeat"/>
    <property type="match status" value="2"/>
</dbReference>
<dbReference type="Pfam" id="PF00090">
    <property type="entry name" value="TSP_1"/>
    <property type="match status" value="2"/>
</dbReference>
<keyword evidence="6 9" id="KW-0675">Receptor</keyword>
<keyword evidence="9" id="KW-1133">Transmembrane helix</keyword>
<feature type="domain" description="Ig-like" evidence="11">
    <location>
        <begin position="175"/>
        <end position="256"/>
    </location>
</feature>
<comment type="function">
    <text evidence="9">Receptor for netrin required for axon guidance. Mediates axon repulsion of neuronal growth cones in the developing nervous system upon ligand binding.</text>
</comment>
<dbReference type="SMART" id="SM00409">
    <property type="entry name" value="IG"/>
    <property type="match status" value="1"/>
</dbReference>
<proteinExistence type="inferred from homology"/>
<protein>
    <recommendedName>
        <fullName evidence="9">Netrin receptor UNC5</fullName>
    </recommendedName>
</protein>
<evidence type="ECO:0000256" key="2">
    <source>
        <dbReference type="ARBA" id="ARBA00009844"/>
    </source>
</evidence>
<keyword evidence="4 9" id="KW-0472">Membrane</keyword>
<dbReference type="SMART" id="SM00218">
    <property type="entry name" value="ZU5"/>
    <property type="match status" value="1"/>
</dbReference>
<evidence type="ECO:0000313" key="15">
    <source>
        <dbReference type="Proteomes" id="UP000001595"/>
    </source>
</evidence>
<name>A0A2J8TQU8_PONAB</name>
<dbReference type="SUPFAM" id="SSF82895">
    <property type="entry name" value="TSP-1 type 1 repeat"/>
    <property type="match status" value="2"/>
</dbReference>
<evidence type="ECO:0000256" key="3">
    <source>
        <dbReference type="ARBA" id="ARBA00022473"/>
    </source>
</evidence>
<dbReference type="Pfam" id="PF07679">
    <property type="entry name" value="I-set"/>
    <property type="match status" value="1"/>
</dbReference>
<keyword evidence="10" id="KW-0732">Signal</keyword>
<dbReference type="FunFam" id="2.60.40.10:FF:000039">
    <property type="entry name" value="Unc-5 netrin receptor C"/>
    <property type="match status" value="1"/>
</dbReference>
<keyword evidence="8 9" id="KW-0393">Immunoglobulin domain</keyword>
<dbReference type="FunFam" id="2.20.100.10:FF:000008">
    <property type="entry name" value="Unc-5 netrin receptor C"/>
    <property type="match status" value="1"/>
</dbReference>
<dbReference type="GeneTree" id="ENSGT00950000182815"/>
<dbReference type="InterPro" id="IPR003598">
    <property type="entry name" value="Ig_sub2"/>
</dbReference>
<dbReference type="Pfam" id="PF00791">
    <property type="entry name" value="ZU5"/>
    <property type="match status" value="1"/>
</dbReference>
<dbReference type="Pfam" id="PF25609">
    <property type="entry name" value="Unc5_NetrinR_N"/>
    <property type="match status" value="1"/>
</dbReference>
<dbReference type="PROSITE" id="PS51145">
    <property type="entry name" value="ZU5"/>
    <property type="match status" value="1"/>
</dbReference>
<keyword evidence="7" id="KW-0325">Glycoprotein</keyword>
<evidence type="ECO:0000256" key="8">
    <source>
        <dbReference type="ARBA" id="ARBA00023319"/>
    </source>
</evidence>
<dbReference type="PROSITE" id="PS50092">
    <property type="entry name" value="TSP1"/>
    <property type="match status" value="2"/>
</dbReference>
<dbReference type="InterPro" id="IPR000884">
    <property type="entry name" value="TSP1_rpt"/>
</dbReference>
<dbReference type="InterPro" id="IPR013783">
    <property type="entry name" value="Ig-like_fold"/>
</dbReference>
<reference evidence="14" key="3">
    <citation type="submission" date="2025-05" db="UniProtKB">
        <authorList>
            <consortium name="Ensembl"/>
        </authorList>
    </citation>
    <scope>IDENTIFICATION</scope>
</reference>
<gene>
    <name evidence="14" type="primary">UNC5C</name>
    <name evidence="13" type="ORF">CR201_G0033051</name>
</gene>
<reference evidence="13" key="2">
    <citation type="submission" date="2017-12" db="EMBL/GenBank/DDBJ databases">
        <title>High-resolution comparative analysis of great ape genomes.</title>
        <authorList>
            <person name="Pollen A."/>
            <person name="Hastie A."/>
            <person name="Hormozdiari F."/>
            <person name="Dougherty M."/>
            <person name="Liu R."/>
            <person name="Chaisson M."/>
            <person name="Hoppe E."/>
            <person name="Hill C."/>
            <person name="Pang A."/>
            <person name="Hillier L."/>
            <person name="Baker C."/>
            <person name="Armstrong J."/>
            <person name="Shendure J."/>
            <person name="Paten B."/>
            <person name="Wilson R."/>
            <person name="Chao H."/>
            <person name="Schneider V."/>
            <person name="Ventura M."/>
            <person name="Kronenberg Z."/>
            <person name="Murali S."/>
            <person name="Gordon D."/>
            <person name="Cantsilieris S."/>
            <person name="Munson K."/>
            <person name="Nelson B."/>
            <person name="Raja A."/>
            <person name="Underwood J."/>
            <person name="Diekhans M."/>
            <person name="Fiddes I."/>
            <person name="Haussler D."/>
            <person name="Eichler E."/>
        </authorList>
    </citation>
    <scope>NUCLEOTIDE SEQUENCE [LARGE SCALE GENOMIC DNA]</scope>
    <source>
        <strain evidence="13">Susie</strain>
    </source>
</reference>
<dbReference type="InterPro" id="IPR003599">
    <property type="entry name" value="Ig_sub"/>
</dbReference>
<dbReference type="InterPro" id="IPR013098">
    <property type="entry name" value="Ig_I-set"/>
</dbReference>
<keyword evidence="5" id="KW-1015">Disulfide bond</keyword>
<comment type="similarity">
    <text evidence="2 9">Belongs to the unc-5 family.</text>
</comment>
<dbReference type="FunFam" id="2.20.100.10:FF:000002">
    <property type="entry name" value="Unc-5 netrin receptor C"/>
    <property type="match status" value="1"/>
</dbReference>
<accession>A0A8I5TJW9</accession>
<evidence type="ECO:0000259" key="11">
    <source>
        <dbReference type="PROSITE" id="PS50835"/>
    </source>
</evidence>
<dbReference type="GO" id="GO:0005042">
    <property type="term" value="F:netrin receptor activity"/>
    <property type="evidence" value="ECO:0007669"/>
    <property type="project" value="UniProtKB-UniRule"/>
</dbReference>
<dbReference type="Gene3D" id="2.60.220.30">
    <property type="match status" value="1"/>
</dbReference>
<dbReference type="InterPro" id="IPR036179">
    <property type="entry name" value="Ig-like_dom_sf"/>
</dbReference>
<evidence type="ECO:0000256" key="10">
    <source>
        <dbReference type="SAM" id="SignalP"/>
    </source>
</evidence>
<feature type="signal peptide" evidence="10">
    <location>
        <begin position="1"/>
        <end position="39"/>
    </location>
</feature>
<evidence type="ECO:0000259" key="12">
    <source>
        <dbReference type="PROSITE" id="PS51145"/>
    </source>
</evidence>
<dbReference type="InterPro" id="IPR007110">
    <property type="entry name" value="Ig-like_dom"/>
</dbReference>
<dbReference type="EMBL" id="NDHI03003486">
    <property type="protein sequence ID" value="PNJ35382.1"/>
    <property type="molecule type" value="Genomic_DNA"/>
</dbReference>
<evidence type="ECO:0000256" key="4">
    <source>
        <dbReference type="ARBA" id="ARBA00023136"/>
    </source>
</evidence>
<dbReference type="SMART" id="SM00408">
    <property type="entry name" value="IGc2"/>
    <property type="match status" value="1"/>
</dbReference>
<evidence type="ECO:0000313" key="13">
    <source>
        <dbReference type="EMBL" id="PNJ35382.1"/>
    </source>
</evidence>
<dbReference type="InterPro" id="IPR000906">
    <property type="entry name" value="ZU5_dom"/>
</dbReference>
<dbReference type="SMART" id="SM00209">
    <property type="entry name" value="TSP1"/>
    <property type="match status" value="2"/>
</dbReference>
<evidence type="ECO:0000256" key="5">
    <source>
        <dbReference type="ARBA" id="ARBA00023157"/>
    </source>
</evidence>
<reference evidence="14 15" key="1">
    <citation type="submission" date="2008-02" db="EMBL/GenBank/DDBJ databases">
        <title>A 6x draft sequence assembly of the Pongo pygmaeus abelii genome.</title>
        <authorList>
            <person name="Wilson R.K."/>
            <person name="Mardis E."/>
        </authorList>
    </citation>
    <scope>NUCLEOTIDE SEQUENCE [LARGE SCALE GENOMIC DNA]</scope>
</reference>
<dbReference type="InterPro" id="IPR037936">
    <property type="entry name" value="UNC5A-D"/>
</dbReference>
<dbReference type="Ensembl" id="ENSPPYT00000038467.1">
    <property type="protein sequence ID" value="ENSPPYP00000036769.1"/>
    <property type="gene ID" value="ENSPPYG00000014939.2"/>
</dbReference>
<comment type="subcellular location">
    <subcellularLocation>
        <location evidence="9">Cell membrane</location>
        <topology evidence="9">Single-pass type I membrane protein</topology>
    </subcellularLocation>
    <subcellularLocation>
        <location evidence="1">Membrane</location>
        <topology evidence="1">Single-pass type I membrane protein</topology>
    </subcellularLocation>
</comment>
<dbReference type="SUPFAM" id="SSF48726">
    <property type="entry name" value="Immunoglobulin"/>
    <property type="match status" value="2"/>
</dbReference>
<dbReference type="GO" id="GO:0007411">
    <property type="term" value="P:axon guidance"/>
    <property type="evidence" value="ECO:0007669"/>
    <property type="project" value="TreeGrafter"/>
</dbReference>
<keyword evidence="9" id="KW-0812">Transmembrane</keyword>
<accession>A0A2J8TQU8</accession>
<dbReference type="FunFam" id="2.60.40.10:FF:000037">
    <property type="entry name" value="Unc-5 netrin receptor C"/>
    <property type="match status" value="1"/>
</dbReference>
<evidence type="ECO:0000313" key="14">
    <source>
        <dbReference type="Ensembl" id="ENSPPYP00000036769.1"/>
    </source>
</evidence>
<feature type="transmembrane region" description="Helical" evidence="9">
    <location>
        <begin position="396"/>
        <end position="421"/>
    </location>
</feature>
<evidence type="ECO:0000256" key="7">
    <source>
        <dbReference type="ARBA" id="ARBA00023180"/>
    </source>
</evidence>
<dbReference type="InterPro" id="IPR057755">
    <property type="entry name" value="UNC5A-D-like_N"/>
</dbReference>
<dbReference type="PANTHER" id="PTHR12582:SF7">
    <property type="entry name" value="NETRIN RECEPTOR UNC5C"/>
    <property type="match status" value="1"/>
</dbReference>
<dbReference type="AlphaFoldDB" id="A0A2J8TQU8"/>
<dbReference type="PRINTS" id="PR01705">
    <property type="entry name" value="TSP1REPEAT"/>
</dbReference>
<evidence type="ECO:0000256" key="6">
    <source>
        <dbReference type="ARBA" id="ARBA00023170"/>
    </source>
</evidence>
<dbReference type="Gene3D" id="2.60.40.10">
    <property type="entry name" value="Immunoglobulins"/>
    <property type="match status" value="2"/>
</dbReference>
<feature type="domain" description="ZU5" evidence="12">
    <location>
        <begin position="549"/>
        <end position="597"/>
    </location>
</feature>
<organism evidence="13">
    <name type="scientific">Pongo abelii</name>
    <name type="common">Sumatran orangutan</name>
    <name type="synonym">Pongo pygmaeus abelii</name>
    <dbReference type="NCBI Taxonomy" id="9601"/>
    <lineage>
        <taxon>Eukaryota</taxon>
        <taxon>Metazoa</taxon>
        <taxon>Chordata</taxon>
        <taxon>Craniata</taxon>
        <taxon>Vertebrata</taxon>
        <taxon>Euteleostomi</taxon>
        <taxon>Mammalia</taxon>
        <taxon>Eutheria</taxon>
        <taxon>Euarchontoglires</taxon>
        <taxon>Primates</taxon>
        <taxon>Haplorrhini</taxon>
        <taxon>Catarrhini</taxon>
        <taxon>Hominidae</taxon>
        <taxon>Pongo</taxon>
    </lineage>
</organism>
<dbReference type="InterPro" id="IPR036383">
    <property type="entry name" value="TSP1_rpt_sf"/>
</dbReference>